<reference evidence="1" key="1">
    <citation type="submission" date="2020-05" db="EMBL/GenBank/DDBJ databases">
        <title>Mycena genomes resolve the evolution of fungal bioluminescence.</title>
        <authorList>
            <person name="Tsai I.J."/>
        </authorList>
    </citation>
    <scope>NUCLEOTIDE SEQUENCE</scope>
    <source>
        <strain evidence="1">CCC161011</strain>
    </source>
</reference>
<dbReference type="Proteomes" id="UP000620124">
    <property type="component" value="Unassembled WGS sequence"/>
</dbReference>
<gene>
    <name evidence="1" type="ORF">MVEN_02282500</name>
</gene>
<dbReference type="EMBL" id="JACAZI010000026">
    <property type="protein sequence ID" value="KAF7334527.1"/>
    <property type="molecule type" value="Genomic_DNA"/>
</dbReference>
<dbReference type="SUPFAM" id="SSF52047">
    <property type="entry name" value="RNI-like"/>
    <property type="match status" value="1"/>
</dbReference>
<dbReference type="AlphaFoldDB" id="A0A8H7CFY9"/>
<sequence length="267" mass="30826">MLWRAIKVNLDEEILLRQHTHIYDVWLRRSRRCPLGIQIVGCREEECFSEVLENVISHRVRWEYLELSEGMPFNLSAIEGPMPLVRDLHLSLLDPDLEVKVAFYEMPMLRTVFLNDCAVASVILPWIQLTSLTLYNVYPSECSPILQQTPNLVQCKLHVWLERHNPHPEPNIRLPNLESLVLRNFRSSPVLGYLQTFLVPALRSLSVPERLVRPNPIESLTSFITKSECRLQQVRITGESSVPEASYRDALRSAKEISVGNLHPDDE</sequence>
<comment type="caution">
    <text evidence="1">The sequence shown here is derived from an EMBL/GenBank/DDBJ whole genome shotgun (WGS) entry which is preliminary data.</text>
</comment>
<keyword evidence="2" id="KW-1185">Reference proteome</keyword>
<evidence type="ECO:0000313" key="2">
    <source>
        <dbReference type="Proteomes" id="UP000620124"/>
    </source>
</evidence>
<accession>A0A8H7CFY9</accession>
<name>A0A8H7CFY9_9AGAR</name>
<protein>
    <submittedName>
        <fullName evidence="1">F-box domain-containing protein</fullName>
    </submittedName>
</protein>
<organism evidence="1 2">
    <name type="scientific">Mycena venus</name>
    <dbReference type="NCBI Taxonomy" id="2733690"/>
    <lineage>
        <taxon>Eukaryota</taxon>
        <taxon>Fungi</taxon>
        <taxon>Dikarya</taxon>
        <taxon>Basidiomycota</taxon>
        <taxon>Agaricomycotina</taxon>
        <taxon>Agaricomycetes</taxon>
        <taxon>Agaricomycetidae</taxon>
        <taxon>Agaricales</taxon>
        <taxon>Marasmiineae</taxon>
        <taxon>Mycenaceae</taxon>
        <taxon>Mycena</taxon>
    </lineage>
</organism>
<dbReference type="OrthoDB" id="3139566at2759"/>
<proteinExistence type="predicted"/>
<evidence type="ECO:0000313" key="1">
    <source>
        <dbReference type="EMBL" id="KAF7334527.1"/>
    </source>
</evidence>